<proteinExistence type="predicted"/>
<keyword evidence="3" id="KW-1185">Reference proteome</keyword>
<evidence type="ECO:0000313" key="2">
    <source>
        <dbReference type="EMBL" id="TFE90223.1"/>
    </source>
</evidence>
<gene>
    <name evidence="2" type="ORF">B5M42_06030</name>
</gene>
<feature type="transmembrane region" description="Helical" evidence="1">
    <location>
        <begin position="488"/>
        <end position="511"/>
    </location>
</feature>
<sequence>MLMRRLLPVGLLLLVILSMVLPLPATARAEEVRPQQVLLLYDSLASGTAKAGNIEALERLLAAFGVQTTVMSFDRYVSGSLSTYSKLIAIRNADDLPALPQALLADLESFSGGLLQVGGQPLAPVQRKLQLEIAQTGGADTLSLRIDQFAQAAITAEGIPYIVGHAGSGYGEFSSEMRGSVSPYGVALDNYAYIPFLVKGNLTELAASYVLKDWLAVSASGHYYVLLNGIYPFSDLDLLNETADRLYDAGIPFIASVQPVLDHLDYPAALRYLETLKHVQSRNGSIIVNAPVVASTIVQDVHVLQSQMEEFLDALAGYGIAPLGVGAEMYWSYDQHYTQDGLRFFDSSIVFANEKIMYRSPADSSTAFASNAYTVKAGELAPYLAPRQALAPLPMDTALVYPFPQSRSELEAMMQSLLADWSTFADYKNSEHTVRTAHNETGSRSGHLQINGTAIMMNNNIQEIQSEHTYVQENEKSFKKLFSVQNNIFIVLILVTLLLFAAFLIIGYRLYRQKYRHTGRAL</sequence>
<accession>A0A4Y8Q7C0</accession>
<evidence type="ECO:0000256" key="1">
    <source>
        <dbReference type="SAM" id="Phobius"/>
    </source>
</evidence>
<keyword evidence="1" id="KW-0812">Transmembrane</keyword>
<evidence type="ECO:0008006" key="4">
    <source>
        <dbReference type="Google" id="ProtNLM"/>
    </source>
</evidence>
<dbReference type="EMBL" id="MYFO01000005">
    <property type="protein sequence ID" value="TFE90223.1"/>
    <property type="molecule type" value="Genomic_DNA"/>
</dbReference>
<dbReference type="AlphaFoldDB" id="A0A4Y8Q7C0"/>
<keyword evidence="1" id="KW-1133">Transmembrane helix</keyword>
<reference evidence="2 3" key="1">
    <citation type="submission" date="2017-03" db="EMBL/GenBank/DDBJ databases">
        <title>Isolation of Levoglucosan Utilizing Bacteria.</title>
        <authorList>
            <person name="Arya A.S."/>
        </authorList>
    </citation>
    <scope>NUCLEOTIDE SEQUENCE [LARGE SCALE GENOMIC DNA]</scope>
    <source>
        <strain evidence="2 3">MEC069</strain>
    </source>
</reference>
<dbReference type="RefSeq" id="WP_134750758.1">
    <property type="nucleotide sequence ID" value="NZ_MYFO02000001.1"/>
</dbReference>
<dbReference type="Proteomes" id="UP000298246">
    <property type="component" value="Unassembled WGS sequence"/>
</dbReference>
<keyword evidence="1" id="KW-0472">Membrane</keyword>
<protein>
    <recommendedName>
        <fullName evidence="4">DUF2334 domain-containing protein</fullName>
    </recommendedName>
</protein>
<dbReference type="OrthoDB" id="1779709at2"/>
<name>A0A4Y8Q7C0_9BACL</name>
<evidence type="ECO:0000313" key="3">
    <source>
        <dbReference type="Proteomes" id="UP000298246"/>
    </source>
</evidence>
<comment type="caution">
    <text evidence="2">The sequence shown here is derived from an EMBL/GenBank/DDBJ whole genome shotgun (WGS) entry which is preliminary data.</text>
</comment>
<organism evidence="2 3">
    <name type="scientific">Paenibacillus athensensis</name>
    <dbReference type="NCBI Taxonomy" id="1967502"/>
    <lineage>
        <taxon>Bacteria</taxon>
        <taxon>Bacillati</taxon>
        <taxon>Bacillota</taxon>
        <taxon>Bacilli</taxon>
        <taxon>Bacillales</taxon>
        <taxon>Paenibacillaceae</taxon>
        <taxon>Paenibacillus</taxon>
    </lineage>
</organism>